<sequence>MDCPEARNSGTPSGPRPLQALRQRALDGLAEAVDRPAKMRGKLPRTAPKWTDCAV</sequence>
<protein>
    <submittedName>
        <fullName evidence="2">Uncharacterized protein</fullName>
    </submittedName>
</protein>
<accession>A0A975WSS8</accession>
<evidence type="ECO:0000313" key="2">
    <source>
        <dbReference type="EMBL" id="SOY42063.1"/>
    </source>
</evidence>
<evidence type="ECO:0000313" key="3">
    <source>
        <dbReference type="Proteomes" id="UP000257016"/>
    </source>
</evidence>
<organism evidence="2 3">
    <name type="scientific">Cupriavidus taiwanensis</name>
    <dbReference type="NCBI Taxonomy" id="164546"/>
    <lineage>
        <taxon>Bacteria</taxon>
        <taxon>Pseudomonadati</taxon>
        <taxon>Pseudomonadota</taxon>
        <taxon>Betaproteobacteria</taxon>
        <taxon>Burkholderiales</taxon>
        <taxon>Burkholderiaceae</taxon>
        <taxon>Cupriavidus</taxon>
    </lineage>
</organism>
<gene>
    <name evidence="2" type="ORF">CBM2586_A11616</name>
</gene>
<dbReference type="AlphaFoldDB" id="A0A975WSS8"/>
<name>A0A975WSS8_9BURK</name>
<comment type="caution">
    <text evidence="2">The sequence shown here is derived from an EMBL/GenBank/DDBJ whole genome shotgun (WGS) entry which is preliminary data.</text>
</comment>
<dbReference type="Proteomes" id="UP000257016">
    <property type="component" value="Unassembled WGS sequence"/>
</dbReference>
<proteinExistence type="predicted"/>
<feature type="region of interest" description="Disordered" evidence="1">
    <location>
        <begin position="36"/>
        <end position="55"/>
    </location>
</feature>
<reference evidence="2 3" key="1">
    <citation type="submission" date="2018-01" db="EMBL/GenBank/DDBJ databases">
        <authorList>
            <person name="Clerissi C."/>
        </authorList>
    </citation>
    <scope>NUCLEOTIDE SEQUENCE [LARGE SCALE GENOMIC DNA]</scope>
    <source>
        <strain evidence="2">Cupriavidus taiwanensis LMG 19430</strain>
    </source>
</reference>
<dbReference type="EMBL" id="OFSN01000001">
    <property type="protein sequence ID" value="SOY42063.1"/>
    <property type="molecule type" value="Genomic_DNA"/>
</dbReference>
<evidence type="ECO:0000256" key="1">
    <source>
        <dbReference type="SAM" id="MobiDB-lite"/>
    </source>
</evidence>